<reference evidence="4" key="1">
    <citation type="journal article" date="2019" name="Int. J. Syst. Evol. Microbiol.">
        <title>The Global Catalogue of Microorganisms (GCM) 10K type strain sequencing project: providing services to taxonomists for standard genome sequencing and annotation.</title>
        <authorList>
            <consortium name="The Broad Institute Genomics Platform"/>
            <consortium name="The Broad Institute Genome Sequencing Center for Infectious Disease"/>
            <person name="Wu L."/>
            <person name="Ma J."/>
        </authorList>
    </citation>
    <scope>NUCLEOTIDE SEQUENCE [LARGE SCALE GENOMIC DNA]</scope>
    <source>
        <strain evidence="4">CGMCC 1.16026</strain>
    </source>
</reference>
<evidence type="ECO:0000256" key="2">
    <source>
        <dbReference type="SAM" id="Phobius"/>
    </source>
</evidence>
<keyword evidence="2" id="KW-0472">Membrane</keyword>
<proteinExistence type="predicted"/>
<feature type="transmembrane region" description="Helical" evidence="2">
    <location>
        <begin position="155"/>
        <end position="173"/>
    </location>
</feature>
<keyword evidence="2" id="KW-1133">Transmembrane helix</keyword>
<evidence type="ECO:0000256" key="1">
    <source>
        <dbReference type="SAM" id="MobiDB-lite"/>
    </source>
</evidence>
<comment type="caution">
    <text evidence="3">The sequence shown here is derived from an EMBL/GenBank/DDBJ whole genome shotgun (WGS) entry which is preliminary data.</text>
</comment>
<name>A0ABW1Z9L9_9BACT</name>
<gene>
    <name evidence="3" type="ORF">ACFQBQ_06435</name>
</gene>
<feature type="transmembrane region" description="Helical" evidence="2">
    <location>
        <begin position="83"/>
        <end position="104"/>
    </location>
</feature>
<feature type="compositionally biased region" description="Polar residues" evidence="1">
    <location>
        <begin position="220"/>
        <end position="235"/>
    </location>
</feature>
<dbReference type="EMBL" id="JBHSWI010000001">
    <property type="protein sequence ID" value="MFC6645232.1"/>
    <property type="molecule type" value="Genomic_DNA"/>
</dbReference>
<sequence>MGEQIVTALSQSMHRAVVTLVNFLPGIAAFLVAVLIIGLLGVVIAMLVKRVLTALRFDERFSSSTASAWTPSTSPTLIVSRTIMWLCLFIGVLIGLTAFSEAFSSNTNVSYLLLPYFTHLIGATIILFFGSLAARFLARSVLVGAVNAQLQYARFLSLGIKWLVLVLASAMALDHIGVGGSIIDLAFGILFGGIVLTLSLAIGLGSRDLVTRSIEKTMEKPTNPSTGSVSPINESDASRPRLRHF</sequence>
<feature type="transmembrane region" description="Helical" evidence="2">
    <location>
        <begin position="23"/>
        <end position="48"/>
    </location>
</feature>
<accession>A0ABW1Z9L9</accession>
<evidence type="ECO:0000313" key="4">
    <source>
        <dbReference type="Proteomes" id="UP001596391"/>
    </source>
</evidence>
<feature type="transmembrane region" description="Helical" evidence="2">
    <location>
        <begin position="116"/>
        <end position="134"/>
    </location>
</feature>
<feature type="transmembrane region" description="Helical" evidence="2">
    <location>
        <begin position="185"/>
        <end position="204"/>
    </location>
</feature>
<keyword evidence="2" id="KW-0812">Transmembrane</keyword>
<feature type="region of interest" description="Disordered" evidence="1">
    <location>
        <begin position="216"/>
        <end position="245"/>
    </location>
</feature>
<dbReference type="Gene3D" id="1.10.287.1260">
    <property type="match status" value="1"/>
</dbReference>
<organism evidence="3 4">
    <name type="scientific">Granulicella cerasi</name>
    <dbReference type="NCBI Taxonomy" id="741063"/>
    <lineage>
        <taxon>Bacteria</taxon>
        <taxon>Pseudomonadati</taxon>
        <taxon>Acidobacteriota</taxon>
        <taxon>Terriglobia</taxon>
        <taxon>Terriglobales</taxon>
        <taxon>Acidobacteriaceae</taxon>
        <taxon>Granulicella</taxon>
    </lineage>
</organism>
<dbReference type="Proteomes" id="UP001596391">
    <property type="component" value="Unassembled WGS sequence"/>
</dbReference>
<keyword evidence="4" id="KW-1185">Reference proteome</keyword>
<protein>
    <submittedName>
        <fullName evidence="3">Uncharacterized protein</fullName>
    </submittedName>
</protein>
<evidence type="ECO:0000313" key="3">
    <source>
        <dbReference type="EMBL" id="MFC6645232.1"/>
    </source>
</evidence>
<dbReference type="RefSeq" id="WP_263371614.1">
    <property type="nucleotide sequence ID" value="NZ_JAGSYD010000003.1"/>
</dbReference>